<dbReference type="CDD" id="cd06664">
    <property type="entry name" value="IscU_like"/>
    <property type="match status" value="1"/>
</dbReference>
<evidence type="ECO:0000256" key="1">
    <source>
        <dbReference type="ARBA" id="ARBA00006420"/>
    </source>
</evidence>
<dbReference type="GO" id="GO:0016226">
    <property type="term" value="P:iron-sulfur cluster assembly"/>
    <property type="evidence" value="ECO:0007669"/>
    <property type="project" value="InterPro"/>
</dbReference>
<reference evidence="3 4" key="1">
    <citation type="journal article" date="2014" name="Int. J. Syst. Evol. Microbiol.">
        <title>Phylogenomics and the dynamic genome evolution of the genus Streptococcus.</title>
        <authorList>
            <consortium name="The Broad Institute Genome Sequencing Platform"/>
            <person name="Richards V.P."/>
            <person name="Palmer S.R."/>
            <person name="Pavinski Bitar P.D."/>
            <person name="Qin X."/>
            <person name="Weinstock G.M."/>
            <person name="Highlander S.K."/>
            <person name="Town C.D."/>
            <person name="Burne R.A."/>
            <person name="Stanhope M.J."/>
        </authorList>
    </citation>
    <scope>NUCLEOTIDE SEQUENCE [LARGE SCALE GENOMIC DNA]</scope>
    <source>
        <strain evidence="3 4">NCTC 11558</strain>
    </source>
</reference>
<dbReference type="Pfam" id="PF01592">
    <property type="entry name" value="NifU_N"/>
    <property type="match status" value="1"/>
</dbReference>
<dbReference type="SUPFAM" id="SSF82649">
    <property type="entry name" value="SufE/NifU"/>
    <property type="match status" value="1"/>
</dbReference>
<accession>G5JW89</accession>
<protein>
    <submittedName>
        <fullName evidence="3">SUF system FeS assembly protein, NifU family</fullName>
    </submittedName>
</protein>
<dbReference type="OrthoDB" id="9804157at2"/>
<dbReference type="PANTHER" id="PTHR10093">
    <property type="entry name" value="IRON-SULFUR CLUSTER ASSEMBLY ENZYME NIFU HOMOLOG"/>
    <property type="match status" value="1"/>
</dbReference>
<dbReference type="RefSeq" id="WP_003082216.1">
    <property type="nucleotide sequence ID" value="NZ_AEUW02000001.1"/>
</dbReference>
<dbReference type="STRING" id="764298.STRMA_1830"/>
<dbReference type="eggNOG" id="COG0822">
    <property type="taxonomic scope" value="Bacteria"/>
</dbReference>
<dbReference type="Proteomes" id="UP000003573">
    <property type="component" value="Unassembled WGS sequence"/>
</dbReference>
<dbReference type="EMBL" id="AEUW02000001">
    <property type="protein sequence ID" value="EHJ53250.1"/>
    <property type="molecule type" value="Genomic_DNA"/>
</dbReference>
<comment type="caution">
    <text evidence="3">The sequence shown here is derived from an EMBL/GenBank/DDBJ whole genome shotgun (WGS) entry which is preliminary data.</text>
</comment>
<name>G5JW89_9STRE</name>
<comment type="similarity">
    <text evidence="1">Belongs to the NifU family.</text>
</comment>
<evidence type="ECO:0000313" key="3">
    <source>
        <dbReference type="EMBL" id="EHJ53250.1"/>
    </source>
</evidence>
<gene>
    <name evidence="3" type="ORF">STRMA_1830</name>
</gene>
<sequence>MALSKLDSLYMAVVSDHSKNPHHHGFLEDVKQINLNNPTCGDVISLSVQFDGDTISDIAFAGEGCTISTASSSMMTDAVIGKTKEEALELAEIFSKMVQGEKDERQKALGDAEFLAGVSKFPQRIKCSTLAWNALKKAIEQEEQKQ</sequence>
<dbReference type="Gene3D" id="3.90.1010.10">
    <property type="match status" value="1"/>
</dbReference>
<dbReference type="GO" id="GO:0051536">
    <property type="term" value="F:iron-sulfur cluster binding"/>
    <property type="evidence" value="ECO:0007669"/>
    <property type="project" value="InterPro"/>
</dbReference>
<organism evidence="3 4">
    <name type="scientific">Streptococcus macacae NCTC 11558</name>
    <dbReference type="NCBI Taxonomy" id="764298"/>
    <lineage>
        <taxon>Bacteria</taxon>
        <taxon>Bacillati</taxon>
        <taxon>Bacillota</taxon>
        <taxon>Bacilli</taxon>
        <taxon>Lactobacillales</taxon>
        <taxon>Streptococcaceae</taxon>
        <taxon>Streptococcus</taxon>
    </lineage>
</organism>
<evidence type="ECO:0000313" key="4">
    <source>
        <dbReference type="Proteomes" id="UP000003573"/>
    </source>
</evidence>
<proteinExistence type="inferred from homology"/>
<evidence type="ECO:0000259" key="2">
    <source>
        <dbReference type="Pfam" id="PF01592"/>
    </source>
</evidence>
<keyword evidence="4" id="KW-1185">Reference proteome</keyword>
<dbReference type="FunFam" id="3.90.1010.10:FF:000002">
    <property type="entry name" value="Iron-sulfur cluster assembly scaffold protein NifU"/>
    <property type="match status" value="1"/>
</dbReference>
<dbReference type="InterPro" id="IPR002871">
    <property type="entry name" value="NIF_FeS_clus_asmbl_NifU_N"/>
</dbReference>
<dbReference type="AlphaFoldDB" id="G5JW89"/>
<dbReference type="GO" id="GO:0005506">
    <property type="term" value="F:iron ion binding"/>
    <property type="evidence" value="ECO:0007669"/>
    <property type="project" value="InterPro"/>
</dbReference>
<dbReference type="NCBIfam" id="TIGR01994">
    <property type="entry name" value="SUF_scaf_2"/>
    <property type="match status" value="1"/>
</dbReference>
<feature type="domain" description="NIF system FeS cluster assembly NifU N-terminal" evidence="2">
    <location>
        <begin position="10"/>
        <end position="127"/>
    </location>
</feature>